<dbReference type="EMBL" id="KN831968">
    <property type="protein sequence ID" value="KIO05110.1"/>
    <property type="molecule type" value="Genomic_DNA"/>
</dbReference>
<sequence>MEGLSTKTGGKIGCAGNTKEKRERSMVVLLQWMLEMALAMRAPAVTSNKLCQVVTRLLKSLPVLVSVHAKRGSASSAQVRPQVVTTQHHCLLLHYTQERDCNYERVRFREDLCLPSFPRRSPSPRRSPPPRWC</sequence>
<evidence type="ECO:0000313" key="2">
    <source>
        <dbReference type="Proteomes" id="UP000054217"/>
    </source>
</evidence>
<organism evidence="1 2">
    <name type="scientific">Pisolithus tinctorius Marx 270</name>
    <dbReference type="NCBI Taxonomy" id="870435"/>
    <lineage>
        <taxon>Eukaryota</taxon>
        <taxon>Fungi</taxon>
        <taxon>Dikarya</taxon>
        <taxon>Basidiomycota</taxon>
        <taxon>Agaricomycotina</taxon>
        <taxon>Agaricomycetes</taxon>
        <taxon>Agaricomycetidae</taxon>
        <taxon>Boletales</taxon>
        <taxon>Sclerodermatineae</taxon>
        <taxon>Pisolithaceae</taxon>
        <taxon>Pisolithus</taxon>
    </lineage>
</organism>
<evidence type="ECO:0000313" key="1">
    <source>
        <dbReference type="EMBL" id="KIO05110.1"/>
    </source>
</evidence>
<dbReference type="Proteomes" id="UP000054217">
    <property type="component" value="Unassembled WGS sequence"/>
</dbReference>
<keyword evidence="2" id="KW-1185">Reference proteome</keyword>
<protein>
    <submittedName>
        <fullName evidence="1">Uncharacterized protein</fullName>
    </submittedName>
</protein>
<gene>
    <name evidence="1" type="ORF">M404DRAFT_533844</name>
</gene>
<name>A0A0C3NW69_PISTI</name>
<accession>A0A0C3NW69</accession>
<dbReference type="OrthoDB" id="10415468at2759"/>
<dbReference type="HOGENOM" id="CLU_1907535_0_0_1"/>
<proteinExistence type="predicted"/>
<reference evidence="1 2" key="1">
    <citation type="submission" date="2014-04" db="EMBL/GenBank/DDBJ databases">
        <authorList>
            <consortium name="DOE Joint Genome Institute"/>
            <person name="Kuo A."/>
            <person name="Kohler A."/>
            <person name="Costa M.D."/>
            <person name="Nagy L.G."/>
            <person name="Floudas D."/>
            <person name="Copeland A."/>
            <person name="Barry K.W."/>
            <person name="Cichocki N."/>
            <person name="Veneault-Fourrey C."/>
            <person name="LaButti K."/>
            <person name="Lindquist E.A."/>
            <person name="Lipzen A."/>
            <person name="Lundell T."/>
            <person name="Morin E."/>
            <person name="Murat C."/>
            <person name="Sun H."/>
            <person name="Tunlid A."/>
            <person name="Henrissat B."/>
            <person name="Grigoriev I.V."/>
            <person name="Hibbett D.S."/>
            <person name="Martin F."/>
            <person name="Nordberg H.P."/>
            <person name="Cantor M.N."/>
            <person name="Hua S.X."/>
        </authorList>
    </citation>
    <scope>NUCLEOTIDE SEQUENCE [LARGE SCALE GENOMIC DNA]</scope>
    <source>
        <strain evidence="1 2">Marx 270</strain>
    </source>
</reference>
<dbReference type="AlphaFoldDB" id="A0A0C3NW69"/>
<dbReference type="InParanoid" id="A0A0C3NW69"/>
<reference evidence="2" key="2">
    <citation type="submission" date="2015-01" db="EMBL/GenBank/DDBJ databases">
        <title>Evolutionary Origins and Diversification of the Mycorrhizal Mutualists.</title>
        <authorList>
            <consortium name="DOE Joint Genome Institute"/>
            <consortium name="Mycorrhizal Genomics Consortium"/>
            <person name="Kohler A."/>
            <person name="Kuo A."/>
            <person name="Nagy L.G."/>
            <person name="Floudas D."/>
            <person name="Copeland A."/>
            <person name="Barry K.W."/>
            <person name="Cichocki N."/>
            <person name="Veneault-Fourrey C."/>
            <person name="LaButti K."/>
            <person name="Lindquist E.A."/>
            <person name="Lipzen A."/>
            <person name="Lundell T."/>
            <person name="Morin E."/>
            <person name="Murat C."/>
            <person name="Riley R."/>
            <person name="Ohm R."/>
            <person name="Sun H."/>
            <person name="Tunlid A."/>
            <person name="Henrissat B."/>
            <person name="Grigoriev I.V."/>
            <person name="Hibbett D.S."/>
            <person name="Martin F."/>
        </authorList>
    </citation>
    <scope>NUCLEOTIDE SEQUENCE [LARGE SCALE GENOMIC DNA]</scope>
    <source>
        <strain evidence="2">Marx 270</strain>
    </source>
</reference>